<accession>B5CQU8</accession>
<protein>
    <submittedName>
        <fullName evidence="1">Uncharacterized protein</fullName>
    </submittedName>
</protein>
<name>B5CQU8_9FIRM</name>
<sequence>MQRHSCLRSLTSWAKCLRNAPCQCTAHATARADIGFSNQNAFLAPGHFLSTIRNFNKK</sequence>
<dbReference type="HOGENOM" id="CLU_2976576_0_0_9"/>
<gene>
    <name evidence="1" type="ORF">RUMLAC_01845</name>
</gene>
<reference evidence="1 2" key="2">
    <citation type="submission" date="2008-08" db="EMBL/GenBank/DDBJ databases">
        <authorList>
            <person name="Fulton L."/>
            <person name="Clifton S."/>
            <person name="Fulton B."/>
            <person name="Xu J."/>
            <person name="Minx P."/>
            <person name="Pepin K.H."/>
            <person name="Johnson M."/>
            <person name="Bhonagiri V."/>
            <person name="Nash W.E."/>
            <person name="Mardis E.R."/>
            <person name="Wilson R.K."/>
        </authorList>
    </citation>
    <scope>NUCLEOTIDE SEQUENCE [LARGE SCALE GENOMIC DNA]</scope>
    <source>
        <strain evidence="1 2">ATCC 29176</strain>
    </source>
</reference>
<comment type="caution">
    <text evidence="1">The sequence shown here is derived from an EMBL/GenBank/DDBJ whole genome shotgun (WGS) entry which is preliminary data.</text>
</comment>
<keyword evidence="2" id="KW-1185">Reference proteome</keyword>
<reference evidence="1 2" key="1">
    <citation type="submission" date="2008-08" db="EMBL/GenBank/DDBJ databases">
        <title>Draft genome sequence of Ruminococcus lactaris ATCC 29176.</title>
        <authorList>
            <person name="Sudarsanam P."/>
            <person name="Ley R."/>
            <person name="Guruge J."/>
            <person name="Turnbaugh P.J."/>
            <person name="Mahowald M."/>
            <person name="Liep D."/>
            <person name="Gordon J."/>
        </authorList>
    </citation>
    <scope>NUCLEOTIDE SEQUENCE [LARGE SCALE GENOMIC DNA]</scope>
    <source>
        <strain evidence="1 2">ATCC 29176</strain>
    </source>
</reference>
<organism evidence="1 2">
    <name type="scientific">[Ruminococcus] lactaris ATCC 29176</name>
    <dbReference type="NCBI Taxonomy" id="471875"/>
    <lineage>
        <taxon>Bacteria</taxon>
        <taxon>Bacillati</taxon>
        <taxon>Bacillota</taxon>
        <taxon>Clostridia</taxon>
        <taxon>Lachnospirales</taxon>
        <taxon>Lachnospiraceae</taxon>
        <taxon>Mediterraneibacter</taxon>
    </lineage>
</organism>
<dbReference type="EMBL" id="ABOU02000042">
    <property type="protein sequence ID" value="EDY32331.1"/>
    <property type="molecule type" value="Genomic_DNA"/>
</dbReference>
<dbReference type="AlphaFoldDB" id="B5CQU8"/>
<dbReference type="Proteomes" id="UP000003254">
    <property type="component" value="Unassembled WGS sequence"/>
</dbReference>
<proteinExistence type="predicted"/>
<evidence type="ECO:0000313" key="1">
    <source>
        <dbReference type="EMBL" id="EDY32331.1"/>
    </source>
</evidence>
<evidence type="ECO:0000313" key="2">
    <source>
        <dbReference type="Proteomes" id="UP000003254"/>
    </source>
</evidence>